<evidence type="ECO:0000256" key="9">
    <source>
        <dbReference type="SAM" id="MobiDB-lite"/>
    </source>
</evidence>
<dbReference type="Proteomes" id="UP001651158">
    <property type="component" value="Unassembled WGS sequence"/>
</dbReference>
<protein>
    <submittedName>
        <fullName evidence="12">Potassium channel subfamily K member 18</fullName>
    </submittedName>
</protein>
<evidence type="ECO:0000256" key="2">
    <source>
        <dbReference type="ARBA" id="ARBA00022448"/>
    </source>
</evidence>
<feature type="transmembrane region" description="Helical" evidence="10">
    <location>
        <begin position="447"/>
        <end position="468"/>
    </location>
</feature>
<gene>
    <name evidence="12" type="ORF">TcWFU_005218</name>
</gene>
<organism evidence="12 13">
    <name type="scientific">Taenia crassiceps</name>
    <dbReference type="NCBI Taxonomy" id="6207"/>
    <lineage>
        <taxon>Eukaryota</taxon>
        <taxon>Metazoa</taxon>
        <taxon>Spiralia</taxon>
        <taxon>Lophotrochozoa</taxon>
        <taxon>Platyhelminthes</taxon>
        <taxon>Cestoda</taxon>
        <taxon>Eucestoda</taxon>
        <taxon>Cyclophyllidea</taxon>
        <taxon>Taeniidae</taxon>
        <taxon>Taenia</taxon>
    </lineage>
</organism>
<comment type="similarity">
    <text evidence="8">Belongs to the two pore domain potassium channel (TC 1.A.1.8) family.</text>
</comment>
<evidence type="ECO:0000256" key="7">
    <source>
        <dbReference type="ARBA" id="ARBA00023303"/>
    </source>
</evidence>
<evidence type="ECO:0000313" key="12">
    <source>
        <dbReference type="EMBL" id="KAL5103546.1"/>
    </source>
</evidence>
<sequence>MGRGHGCCCTGRHRGVDDDNNFELTSATQPRSRYKCLRKFLAITCSQLGLLIFLILYLIGGTFLFTYLEREYQQARLNREVTEVKSTFDQLTGGIYRVRRDLEQVMQPTPRQMALHCVDLQLQTLQSEVQRFRRNQTLKYLQGRQIELRQLRQEVEDLIAVGEVQMLEQILNEEVDINLTSQIQAFTGLASMTRGRQMPIDAAPTSLMNNFLRAVYEAIRAGWVPPSQSPSKPTEVFNEDGLQPDVRVRVSGSNQESILKSRTPRTDPWTLSGSLFYVITVITTIGYGQVAPVTKYGRLATIFYGLFGIPMMLLFLANLGSLMADTFRMLYKSLCCCFISDKKRDSPAPVHSTPCPTARGLNKPTINGSGSPLTLRDIPGRAAISESPKVSRGGGLKNTSALHELVRKTAPLPGVTESLFITLAGSNSVFTRALQARKESRNVRVPVWLILCLFILYMILGALVFAYWEQWTFLDAMYFVFVTVSTIGFGDMLPGIDDPDPVHRLNKFIAANVYLLFGLAMVAMCFDLMQLEVKRRSKKLARRIGLISISVNPRFLCSGPVSFLVWPPSRSRRS</sequence>
<comment type="caution">
    <text evidence="12">The sequence shown here is derived from an EMBL/GenBank/DDBJ whole genome shotgun (WGS) entry which is preliminary data.</text>
</comment>
<feature type="region of interest" description="Disordered" evidence="9">
    <location>
        <begin position="344"/>
        <end position="377"/>
    </location>
</feature>
<keyword evidence="7 8" id="KW-0407">Ion channel</keyword>
<evidence type="ECO:0000256" key="1">
    <source>
        <dbReference type="ARBA" id="ARBA00004141"/>
    </source>
</evidence>
<evidence type="ECO:0000256" key="10">
    <source>
        <dbReference type="SAM" id="Phobius"/>
    </source>
</evidence>
<comment type="subcellular location">
    <subcellularLocation>
        <location evidence="1">Membrane</location>
        <topology evidence="1">Multi-pass membrane protein</topology>
    </subcellularLocation>
</comment>
<keyword evidence="6 10" id="KW-0472">Membrane</keyword>
<evidence type="ECO:0000256" key="3">
    <source>
        <dbReference type="ARBA" id="ARBA00022692"/>
    </source>
</evidence>
<dbReference type="PRINTS" id="PR01333">
    <property type="entry name" value="2POREKCHANEL"/>
</dbReference>
<dbReference type="InterPro" id="IPR013099">
    <property type="entry name" value="K_chnl_dom"/>
</dbReference>
<dbReference type="GO" id="GO:0034220">
    <property type="term" value="P:monoatomic ion transmembrane transport"/>
    <property type="evidence" value="ECO:0007669"/>
    <property type="project" value="UniProtKB-KW"/>
</dbReference>
<dbReference type="Gene3D" id="1.10.287.70">
    <property type="match status" value="1"/>
</dbReference>
<dbReference type="Pfam" id="PF07885">
    <property type="entry name" value="Ion_trans_2"/>
    <property type="match status" value="2"/>
</dbReference>
<reference evidence="12 13" key="1">
    <citation type="journal article" date="2022" name="Front. Cell. Infect. Microbiol.">
        <title>The Genomes of Two Strains of Taenia crassiceps the Animal Model for the Study of Human Cysticercosis.</title>
        <authorList>
            <person name="Bobes R.J."/>
            <person name="Estrada K."/>
            <person name="Rios-Valencia D.G."/>
            <person name="Calderon-Gallegos A."/>
            <person name="de la Torre P."/>
            <person name="Carrero J.C."/>
            <person name="Sanchez-Flores A."/>
            <person name="Laclette J.P."/>
        </authorList>
    </citation>
    <scope>NUCLEOTIDE SEQUENCE [LARGE SCALE GENOMIC DNA]</scope>
    <source>
        <strain evidence="12">WFUcys</strain>
    </source>
</reference>
<evidence type="ECO:0000256" key="6">
    <source>
        <dbReference type="ARBA" id="ARBA00023136"/>
    </source>
</evidence>
<evidence type="ECO:0000313" key="13">
    <source>
        <dbReference type="Proteomes" id="UP001651158"/>
    </source>
</evidence>
<keyword evidence="4 10" id="KW-1133">Transmembrane helix</keyword>
<proteinExistence type="inferred from homology"/>
<evidence type="ECO:0000256" key="4">
    <source>
        <dbReference type="ARBA" id="ARBA00022989"/>
    </source>
</evidence>
<accession>A0ABR4Q1J7</accession>
<evidence type="ECO:0000259" key="11">
    <source>
        <dbReference type="Pfam" id="PF07885"/>
    </source>
</evidence>
<feature type="transmembrane region" description="Helical" evidence="10">
    <location>
        <begin position="40"/>
        <end position="68"/>
    </location>
</feature>
<feature type="transmembrane region" description="Helical" evidence="10">
    <location>
        <begin position="269"/>
        <end position="290"/>
    </location>
</feature>
<feature type="transmembrane region" description="Helical" evidence="10">
    <location>
        <begin position="508"/>
        <end position="529"/>
    </location>
</feature>
<dbReference type="SUPFAM" id="SSF81324">
    <property type="entry name" value="Voltage-gated potassium channels"/>
    <property type="match status" value="2"/>
</dbReference>
<evidence type="ECO:0000256" key="8">
    <source>
        <dbReference type="RuleBase" id="RU003857"/>
    </source>
</evidence>
<dbReference type="PANTHER" id="PTHR11003">
    <property type="entry name" value="POTASSIUM CHANNEL, SUBFAMILY K"/>
    <property type="match status" value="1"/>
</dbReference>
<keyword evidence="3 8" id="KW-0812">Transmembrane</keyword>
<feature type="domain" description="Potassium channel" evidence="11">
    <location>
        <begin position="267"/>
        <end position="323"/>
    </location>
</feature>
<keyword evidence="2 8" id="KW-0813">Transport</keyword>
<keyword evidence="5 8" id="KW-0406">Ion transport</keyword>
<dbReference type="PANTHER" id="PTHR11003:SF334">
    <property type="entry name" value="FI03418P"/>
    <property type="match status" value="1"/>
</dbReference>
<keyword evidence="13" id="KW-1185">Reference proteome</keyword>
<evidence type="ECO:0000256" key="5">
    <source>
        <dbReference type="ARBA" id="ARBA00023065"/>
    </source>
</evidence>
<dbReference type="EMBL" id="JAKROA010000017">
    <property type="protein sequence ID" value="KAL5103546.1"/>
    <property type="molecule type" value="Genomic_DNA"/>
</dbReference>
<dbReference type="InterPro" id="IPR003280">
    <property type="entry name" value="2pore_dom_K_chnl"/>
</dbReference>
<feature type="transmembrane region" description="Helical" evidence="10">
    <location>
        <begin position="302"/>
        <end position="324"/>
    </location>
</feature>
<name>A0ABR4Q1J7_9CEST</name>
<feature type="domain" description="Potassium channel" evidence="11">
    <location>
        <begin position="453"/>
        <end position="529"/>
    </location>
</feature>